<reference evidence="1 2" key="1">
    <citation type="journal article" date="2019" name="Int. J. Syst. Evol. Microbiol.">
        <title>The Global Catalogue of Microorganisms (GCM) 10K type strain sequencing project: providing services to taxonomists for standard genome sequencing and annotation.</title>
        <authorList>
            <consortium name="The Broad Institute Genomics Platform"/>
            <consortium name="The Broad Institute Genome Sequencing Center for Infectious Disease"/>
            <person name="Wu L."/>
            <person name="Ma J."/>
        </authorList>
    </citation>
    <scope>NUCLEOTIDE SEQUENCE [LARGE SCALE GENOMIC DNA]</scope>
    <source>
        <strain evidence="1 2">JCM 4524</strain>
    </source>
</reference>
<evidence type="ECO:0000313" key="2">
    <source>
        <dbReference type="Proteomes" id="UP001500151"/>
    </source>
</evidence>
<comment type="caution">
    <text evidence="1">The sequence shown here is derived from an EMBL/GenBank/DDBJ whole genome shotgun (WGS) entry which is preliminary data.</text>
</comment>
<organism evidence="1 2">
    <name type="scientific">Streptomyces vastus</name>
    <dbReference type="NCBI Taxonomy" id="285451"/>
    <lineage>
        <taxon>Bacteria</taxon>
        <taxon>Bacillati</taxon>
        <taxon>Actinomycetota</taxon>
        <taxon>Actinomycetes</taxon>
        <taxon>Kitasatosporales</taxon>
        <taxon>Streptomycetaceae</taxon>
        <taxon>Streptomyces</taxon>
    </lineage>
</organism>
<proteinExistence type="predicted"/>
<evidence type="ECO:0000313" key="1">
    <source>
        <dbReference type="EMBL" id="GAA2631977.1"/>
    </source>
</evidence>
<keyword evidence="2" id="KW-1185">Reference proteome</keyword>
<gene>
    <name evidence="1" type="ORF">GCM10010307_24880</name>
</gene>
<dbReference type="EMBL" id="BAAASJ010000026">
    <property type="protein sequence ID" value="GAA2631977.1"/>
    <property type="molecule type" value="Genomic_DNA"/>
</dbReference>
<accession>A0ABN3QQD2</accession>
<protein>
    <submittedName>
        <fullName evidence="1">Uncharacterized protein</fullName>
    </submittedName>
</protein>
<sequence>MIPGPVPTGSEYIAPMADVARKVEQGMTRRQVKRLLGKPEKTIKDKESRGLYSGGAVSLEGLRLLGRRQRRVPIWMYVDTPQAGLRTYVRFRQGRVIEVETVSPRAD</sequence>
<name>A0ABN3QQD2_9ACTN</name>
<dbReference type="Proteomes" id="UP001500151">
    <property type="component" value="Unassembled WGS sequence"/>
</dbReference>